<dbReference type="PANTHER" id="PTHR43228:SF1">
    <property type="entry name" value="TWO-COMPONENT RESPONSE REGULATOR ARR22"/>
    <property type="match status" value="1"/>
</dbReference>
<dbReference type="PANTHER" id="PTHR43228">
    <property type="entry name" value="TWO-COMPONENT RESPONSE REGULATOR"/>
    <property type="match status" value="1"/>
</dbReference>
<dbReference type="Gene3D" id="3.40.50.2300">
    <property type="match status" value="1"/>
</dbReference>
<dbReference type="SMART" id="SM00448">
    <property type="entry name" value="REC"/>
    <property type="match status" value="1"/>
</dbReference>
<gene>
    <name evidence="3" type="ORF">RM545_01015</name>
</gene>
<dbReference type="InterPro" id="IPR052048">
    <property type="entry name" value="ST_Response_Regulator"/>
</dbReference>
<dbReference type="InterPro" id="IPR011006">
    <property type="entry name" value="CheY-like_superfamily"/>
</dbReference>
<dbReference type="EMBL" id="JAVRHO010000001">
    <property type="protein sequence ID" value="MDT0645254.1"/>
    <property type="molecule type" value="Genomic_DNA"/>
</dbReference>
<feature type="domain" description="Response regulatory" evidence="2">
    <location>
        <begin position="3"/>
        <end position="121"/>
    </location>
</feature>
<dbReference type="Pfam" id="PF00072">
    <property type="entry name" value="Response_reg"/>
    <property type="match status" value="1"/>
</dbReference>
<reference evidence="3 4" key="1">
    <citation type="submission" date="2023-09" db="EMBL/GenBank/DDBJ databases">
        <authorList>
            <person name="Rey-Velasco X."/>
        </authorList>
    </citation>
    <scope>NUCLEOTIDE SEQUENCE [LARGE SCALE GENOMIC DNA]</scope>
    <source>
        <strain evidence="3 4">F260</strain>
    </source>
</reference>
<protein>
    <submittedName>
        <fullName evidence="3">Response regulator</fullName>
    </submittedName>
</protein>
<feature type="modified residue" description="4-aspartylphosphate" evidence="1">
    <location>
        <position position="55"/>
    </location>
</feature>
<dbReference type="RefSeq" id="WP_311493401.1">
    <property type="nucleotide sequence ID" value="NZ_JAVRHO010000001.1"/>
</dbReference>
<accession>A0ABU3CFZ7</accession>
<sequence>MSPIYLIDDQPIANFITKKLLEVEGYKENIQDFTNPLEAFAIVEQEKKNALIFLDLNMPEMTGWEFLEEMRRKGVAHKTIILTSSTSELDQQKAIDYPWVVEYVVKPLNKEKFKLLSSYLKPYSKNGNFRSIPD</sequence>
<keyword evidence="1" id="KW-0597">Phosphoprotein</keyword>
<dbReference type="InterPro" id="IPR001789">
    <property type="entry name" value="Sig_transdc_resp-reg_receiver"/>
</dbReference>
<evidence type="ECO:0000313" key="3">
    <source>
        <dbReference type="EMBL" id="MDT0645254.1"/>
    </source>
</evidence>
<name>A0ABU3CFZ7_9FLAO</name>
<dbReference type="PROSITE" id="PS50110">
    <property type="entry name" value="RESPONSE_REGULATORY"/>
    <property type="match status" value="1"/>
</dbReference>
<organism evidence="3 4">
    <name type="scientific">Autumnicola lenta</name>
    <dbReference type="NCBI Taxonomy" id="3075593"/>
    <lineage>
        <taxon>Bacteria</taxon>
        <taxon>Pseudomonadati</taxon>
        <taxon>Bacteroidota</taxon>
        <taxon>Flavobacteriia</taxon>
        <taxon>Flavobacteriales</taxon>
        <taxon>Flavobacteriaceae</taxon>
        <taxon>Autumnicola</taxon>
    </lineage>
</organism>
<dbReference type="CDD" id="cd00156">
    <property type="entry name" value="REC"/>
    <property type="match status" value="1"/>
</dbReference>
<evidence type="ECO:0000259" key="2">
    <source>
        <dbReference type="PROSITE" id="PS50110"/>
    </source>
</evidence>
<comment type="caution">
    <text evidence="3">The sequence shown here is derived from an EMBL/GenBank/DDBJ whole genome shotgun (WGS) entry which is preliminary data.</text>
</comment>
<proteinExistence type="predicted"/>
<dbReference type="Proteomes" id="UP001245285">
    <property type="component" value="Unassembled WGS sequence"/>
</dbReference>
<keyword evidence="4" id="KW-1185">Reference proteome</keyword>
<evidence type="ECO:0000313" key="4">
    <source>
        <dbReference type="Proteomes" id="UP001245285"/>
    </source>
</evidence>
<evidence type="ECO:0000256" key="1">
    <source>
        <dbReference type="PROSITE-ProRule" id="PRU00169"/>
    </source>
</evidence>
<dbReference type="SUPFAM" id="SSF52172">
    <property type="entry name" value="CheY-like"/>
    <property type="match status" value="1"/>
</dbReference>